<dbReference type="InterPro" id="IPR036116">
    <property type="entry name" value="FN3_sf"/>
</dbReference>
<dbReference type="EMBL" id="JAVHJS010000005">
    <property type="protein sequence ID" value="KAK2858199.1"/>
    <property type="molecule type" value="Genomic_DNA"/>
</dbReference>
<evidence type="ECO:0000256" key="10">
    <source>
        <dbReference type="ARBA" id="ARBA00023180"/>
    </source>
</evidence>
<dbReference type="PROSITE" id="PS01353">
    <property type="entry name" value="HEMATOPO_REC_L_F2"/>
    <property type="match status" value="1"/>
</dbReference>
<feature type="compositionally biased region" description="Acidic residues" evidence="11">
    <location>
        <begin position="655"/>
        <end position="668"/>
    </location>
</feature>
<evidence type="ECO:0000259" key="14">
    <source>
        <dbReference type="PROSITE" id="PS50853"/>
    </source>
</evidence>
<feature type="domain" description="Fibronectin type-III" evidence="14">
    <location>
        <begin position="201"/>
        <end position="294"/>
    </location>
</feature>
<comment type="caution">
    <text evidence="15">The sequence shown here is derived from an EMBL/GenBank/DDBJ whole genome shotgun (WGS) entry which is preliminary data.</text>
</comment>
<proteinExistence type="inferred from homology"/>
<evidence type="ECO:0000313" key="16">
    <source>
        <dbReference type="Proteomes" id="UP001187315"/>
    </source>
</evidence>
<feature type="chain" id="PRO_5041741058" description="Fibronectin type-III domain-containing protein" evidence="13">
    <location>
        <begin position="24"/>
        <end position="794"/>
    </location>
</feature>
<evidence type="ECO:0000256" key="9">
    <source>
        <dbReference type="ARBA" id="ARBA00023170"/>
    </source>
</evidence>
<evidence type="ECO:0000313" key="15">
    <source>
        <dbReference type="EMBL" id="KAK2858199.1"/>
    </source>
</evidence>
<dbReference type="InterPro" id="IPR013783">
    <property type="entry name" value="Ig-like_fold"/>
</dbReference>
<evidence type="ECO:0000256" key="13">
    <source>
        <dbReference type="SAM" id="SignalP"/>
    </source>
</evidence>
<evidence type="ECO:0000256" key="2">
    <source>
        <dbReference type="ARBA" id="ARBA00008921"/>
    </source>
</evidence>
<evidence type="ECO:0000256" key="5">
    <source>
        <dbReference type="ARBA" id="ARBA00022737"/>
    </source>
</evidence>
<feature type="domain" description="Fibronectin type-III" evidence="14">
    <location>
        <begin position="480"/>
        <end position="575"/>
    </location>
</feature>
<evidence type="ECO:0000256" key="3">
    <source>
        <dbReference type="ARBA" id="ARBA00022692"/>
    </source>
</evidence>
<dbReference type="SUPFAM" id="SSF49265">
    <property type="entry name" value="Fibronectin type III"/>
    <property type="match status" value="4"/>
</dbReference>
<feature type="signal peptide" evidence="13">
    <location>
        <begin position="1"/>
        <end position="23"/>
    </location>
</feature>
<dbReference type="GO" id="GO:0005886">
    <property type="term" value="C:plasma membrane"/>
    <property type="evidence" value="ECO:0007669"/>
    <property type="project" value="UniProtKB-ARBA"/>
</dbReference>
<comment type="similarity">
    <text evidence="2">Belongs to the type I cytokine receptor family. Type 2 subfamily.</text>
</comment>
<gene>
    <name evidence="15" type="ORF">Q7C36_006118</name>
</gene>
<keyword evidence="3 12" id="KW-0812">Transmembrane</keyword>
<accession>A0AA88NGX7</accession>
<feature type="region of interest" description="Disordered" evidence="11">
    <location>
        <begin position="651"/>
        <end position="693"/>
    </location>
</feature>
<comment type="subcellular location">
    <subcellularLocation>
        <location evidence="1">Membrane</location>
        <topology evidence="1">Single-pass type I membrane protein</topology>
    </subcellularLocation>
</comment>
<keyword evidence="10" id="KW-0325">Glycoprotein</keyword>
<evidence type="ECO:0000256" key="1">
    <source>
        <dbReference type="ARBA" id="ARBA00004479"/>
    </source>
</evidence>
<dbReference type="SMART" id="SM00060">
    <property type="entry name" value="FN3"/>
    <property type="match status" value="3"/>
</dbReference>
<keyword evidence="8" id="KW-1015">Disulfide bond</keyword>
<evidence type="ECO:0000256" key="4">
    <source>
        <dbReference type="ARBA" id="ARBA00022729"/>
    </source>
</evidence>
<keyword evidence="9" id="KW-0675">Receptor</keyword>
<dbReference type="GO" id="GO:0004896">
    <property type="term" value="F:cytokine receptor activity"/>
    <property type="evidence" value="ECO:0007669"/>
    <property type="project" value="InterPro"/>
</dbReference>
<evidence type="ECO:0000256" key="8">
    <source>
        <dbReference type="ARBA" id="ARBA00023157"/>
    </source>
</evidence>
<dbReference type="CDD" id="cd00063">
    <property type="entry name" value="FN3"/>
    <property type="match status" value="3"/>
</dbReference>
<keyword evidence="5" id="KW-0677">Repeat</keyword>
<dbReference type="AlphaFoldDB" id="A0AA88NGX7"/>
<name>A0AA88NGX7_TACVA</name>
<keyword evidence="7 12" id="KW-0472">Membrane</keyword>
<dbReference type="Gene3D" id="2.60.40.10">
    <property type="entry name" value="Immunoglobulins"/>
    <property type="match status" value="5"/>
</dbReference>
<dbReference type="InterPro" id="IPR052672">
    <property type="entry name" value="Type1_Cytokine_Rcpt_Type2"/>
</dbReference>
<dbReference type="Pfam" id="PF00041">
    <property type="entry name" value="fn3"/>
    <property type="match status" value="1"/>
</dbReference>
<dbReference type="InterPro" id="IPR003961">
    <property type="entry name" value="FN3_dom"/>
</dbReference>
<evidence type="ECO:0000256" key="11">
    <source>
        <dbReference type="SAM" id="MobiDB-lite"/>
    </source>
</evidence>
<evidence type="ECO:0000256" key="12">
    <source>
        <dbReference type="SAM" id="Phobius"/>
    </source>
</evidence>
<evidence type="ECO:0000256" key="7">
    <source>
        <dbReference type="ARBA" id="ARBA00023136"/>
    </source>
</evidence>
<dbReference type="PROSITE" id="PS50853">
    <property type="entry name" value="FN3"/>
    <property type="match status" value="3"/>
</dbReference>
<dbReference type="PANTHER" id="PTHR48423:SF1">
    <property type="entry name" value="INTERLEUKIN-27 RECEPTOR SUBUNIT ALPHA"/>
    <property type="match status" value="1"/>
</dbReference>
<feature type="transmembrane region" description="Helical" evidence="12">
    <location>
        <begin position="581"/>
        <end position="604"/>
    </location>
</feature>
<keyword evidence="4 13" id="KW-0732">Signal</keyword>
<keyword evidence="6 12" id="KW-1133">Transmembrane helix</keyword>
<feature type="domain" description="Fibronectin type-III" evidence="14">
    <location>
        <begin position="387"/>
        <end position="478"/>
    </location>
</feature>
<organism evidence="15 16">
    <name type="scientific">Tachysurus vachellii</name>
    <name type="common">Darkbarbel catfish</name>
    <name type="synonym">Pelteobagrus vachellii</name>
    <dbReference type="NCBI Taxonomy" id="175792"/>
    <lineage>
        <taxon>Eukaryota</taxon>
        <taxon>Metazoa</taxon>
        <taxon>Chordata</taxon>
        <taxon>Craniata</taxon>
        <taxon>Vertebrata</taxon>
        <taxon>Euteleostomi</taxon>
        <taxon>Actinopterygii</taxon>
        <taxon>Neopterygii</taxon>
        <taxon>Teleostei</taxon>
        <taxon>Ostariophysi</taxon>
        <taxon>Siluriformes</taxon>
        <taxon>Bagridae</taxon>
        <taxon>Tachysurus</taxon>
    </lineage>
</organism>
<dbReference type="Proteomes" id="UP001187315">
    <property type="component" value="Unassembled WGS sequence"/>
</dbReference>
<reference evidence="15" key="1">
    <citation type="submission" date="2023-08" db="EMBL/GenBank/DDBJ databases">
        <title>Pelteobagrus vachellii genome.</title>
        <authorList>
            <person name="Liu H."/>
        </authorList>
    </citation>
    <scope>NUCLEOTIDE SEQUENCE</scope>
    <source>
        <strain evidence="15">PRFRI_2022a</strain>
        <tissue evidence="15">Muscle</tissue>
    </source>
</reference>
<evidence type="ECO:0000256" key="6">
    <source>
        <dbReference type="ARBA" id="ARBA00022989"/>
    </source>
</evidence>
<dbReference type="InterPro" id="IPR003529">
    <property type="entry name" value="Hematopoietin_rcpt_Gp130_CS"/>
</dbReference>
<protein>
    <recommendedName>
        <fullName evidence="14">Fibronectin type-III domain-containing protein</fullName>
    </recommendedName>
</protein>
<sequence>MFPEGNVLSTFMFLLLLTTGVRAEKICSVLSNHEVHMGSSFQIYCIFRKECNRLIYRDEVSFNYSSLNSTVVIMSIVNLTRTTTFTCKCQNEPEPCGTDIVPGYPPAVPQNLTCIQEGEFGSVHCTWKTGWETYVKTTSHLWVQGAPTVSYESVAVHEGTRSALFAAYGTQSNFSVWIHTSNSLGSANSTVLNFVLNEIVKPLSPKIAEVECSSRRCQLCPLNKQSVHLVEIRYEEKRGSWNTVSFNNTNLTTCWTVTSLNPYNTYTFEVRWKPGPRRGLWSEWTRIEGVTDEEAPMTMLDAWYIEESTQTVSKSFQLFWRELNNTEARGKITQYIVTVIEHRLSNRTALGKTTKVSCSSCNVSISAMNSKGLSPARLIHLQPITLLPYKVSQTLVNNHSVALSWPRPIGADPVTEFLVEWFPEGRKQQLQWVRVERHLNTAHITGLQPVECYEGAVVYLNSSKTKKATFNRISTWQTAPQQGPFPVSIVPKSKSVVVKWSEIPPEKRGGCLQHYTIYLKDSAGKIQKHSVSHPQREYTITDLLPGQKYRLSVSAWTTEGESPIENERSFKLKHSRETEEIPLAFVISVAGAVFITCLCLLCLCQFSSVQRRFSGCCHCLIPSIVPDPANSKWAKECASDKGEMKLQLNLSDSSMSEEEPNTLEVEEFPQEKLAEDETISTEETQHPGKLQAESVPYQPIITSSYLKSFSNDSSSSDATQASRGTDITVDYISTHGEFSGGEEEEEEEDVDEEHKTFEFFPCPKSPFLGPLLTNGGKLTLDSVKIDCSDFLECG</sequence>
<dbReference type="PANTHER" id="PTHR48423">
    <property type="entry name" value="INTERLEUKIN-27 RECEPTOR SUBUNIT ALPHA"/>
    <property type="match status" value="1"/>
</dbReference>
<keyword evidence="16" id="KW-1185">Reference proteome</keyword>